<evidence type="ECO:0000313" key="1">
    <source>
        <dbReference type="EMBL" id="KAJ8636012.1"/>
    </source>
</evidence>
<protein>
    <submittedName>
        <fullName evidence="1">Uncharacterized protein</fullName>
    </submittedName>
</protein>
<sequence length="176" mass="19555">MDKRIPKKNVDELAVVKAAAWAWYQHGSGYEGKATREFDLTRGHQNLKPSRYKLEAMKKNESDPCSSTWEPSSLVSLSPTHTDMSLLDSYEIGRIAKQFNSILDSSNICGDRSGYGGGSGYREKGSTMSENGTIKKKMAGKIDGFWLRHAIGICSTRGEVVEPIGVGRLRRRKRPS</sequence>
<accession>A0ACC2LRF5</accession>
<dbReference type="Proteomes" id="UP001234297">
    <property type="component" value="Chromosome 3"/>
</dbReference>
<keyword evidence="2" id="KW-1185">Reference proteome</keyword>
<name>A0ACC2LRF5_PERAE</name>
<reference evidence="1 2" key="1">
    <citation type="journal article" date="2022" name="Hortic Res">
        <title>A haplotype resolved chromosomal level avocado genome allows analysis of novel avocado genes.</title>
        <authorList>
            <person name="Nath O."/>
            <person name="Fletcher S.J."/>
            <person name="Hayward A."/>
            <person name="Shaw L.M."/>
            <person name="Masouleh A.K."/>
            <person name="Furtado A."/>
            <person name="Henry R.J."/>
            <person name="Mitter N."/>
        </authorList>
    </citation>
    <scope>NUCLEOTIDE SEQUENCE [LARGE SCALE GENOMIC DNA]</scope>
    <source>
        <strain evidence="2">cv. Hass</strain>
    </source>
</reference>
<organism evidence="1 2">
    <name type="scientific">Persea americana</name>
    <name type="common">Avocado</name>
    <dbReference type="NCBI Taxonomy" id="3435"/>
    <lineage>
        <taxon>Eukaryota</taxon>
        <taxon>Viridiplantae</taxon>
        <taxon>Streptophyta</taxon>
        <taxon>Embryophyta</taxon>
        <taxon>Tracheophyta</taxon>
        <taxon>Spermatophyta</taxon>
        <taxon>Magnoliopsida</taxon>
        <taxon>Magnoliidae</taxon>
        <taxon>Laurales</taxon>
        <taxon>Lauraceae</taxon>
        <taxon>Persea</taxon>
    </lineage>
</organism>
<comment type="caution">
    <text evidence="1">The sequence shown here is derived from an EMBL/GenBank/DDBJ whole genome shotgun (WGS) entry which is preliminary data.</text>
</comment>
<evidence type="ECO:0000313" key="2">
    <source>
        <dbReference type="Proteomes" id="UP001234297"/>
    </source>
</evidence>
<proteinExistence type="predicted"/>
<gene>
    <name evidence="1" type="ORF">MRB53_010279</name>
</gene>
<dbReference type="EMBL" id="CM056811">
    <property type="protein sequence ID" value="KAJ8636012.1"/>
    <property type="molecule type" value="Genomic_DNA"/>
</dbReference>